<evidence type="ECO:0000313" key="8">
    <source>
        <dbReference type="Proteomes" id="UP000396862"/>
    </source>
</evidence>
<dbReference type="PANTHER" id="PTHR43619:SF2">
    <property type="entry name" value="S-ADENOSYL-L-METHIONINE-DEPENDENT METHYLTRANSFERASES SUPERFAMILY PROTEIN"/>
    <property type="match status" value="1"/>
</dbReference>
<dbReference type="SUPFAM" id="SSF53335">
    <property type="entry name" value="S-adenosyl-L-methionine-dependent methyltransferases"/>
    <property type="match status" value="1"/>
</dbReference>
<comment type="similarity">
    <text evidence="1 4">Belongs to the UPF0677 family.</text>
</comment>
<dbReference type="PANTHER" id="PTHR43619">
    <property type="entry name" value="S-ADENOSYL-L-METHIONINE-DEPENDENT METHYLTRANSFERASE YKTD-RELATED"/>
    <property type="match status" value="1"/>
</dbReference>
<dbReference type="Proteomes" id="UP000240621">
    <property type="component" value="Unassembled WGS sequence"/>
</dbReference>
<dbReference type="InterPro" id="IPR011610">
    <property type="entry name" value="SAM_mthyl_Trfase_ML2640-like"/>
</dbReference>
<dbReference type="OrthoDB" id="9800233at2"/>
<dbReference type="RefSeq" id="WP_106541594.1">
    <property type="nucleotide sequence ID" value="NZ_BLAU01000001.1"/>
</dbReference>
<keyword evidence="2 4" id="KW-0489">Methyltransferase</keyword>
<evidence type="ECO:0000256" key="4">
    <source>
        <dbReference type="RuleBase" id="RU362030"/>
    </source>
</evidence>
<protein>
    <recommendedName>
        <fullName evidence="4">S-adenosyl-L-methionine-dependent methyltransferase</fullName>
        <ecNumber evidence="4">2.1.1.-</ecNumber>
    </recommendedName>
</protein>
<dbReference type="EMBL" id="BLAU01000001">
    <property type="protein sequence ID" value="GET23298.1"/>
    <property type="molecule type" value="Genomic_DNA"/>
</dbReference>
<evidence type="ECO:0000256" key="3">
    <source>
        <dbReference type="ARBA" id="ARBA00022679"/>
    </source>
</evidence>
<name>A0A2P8CFM3_9BACT</name>
<gene>
    <name evidence="6" type="ORF">CLV93_103169</name>
    <name evidence="5" type="ORF">JCM18694_35440</name>
</gene>
<proteinExistence type="inferred from homology"/>
<keyword evidence="3 6" id="KW-0808">Transferase</keyword>
<reference evidence="6 7" key="1">
    <citation type="submission" date="2018-03" db="EMBL/GenBank/DDBJ databases">
        <title>Genomic Encyclopedia of Archaeal and Bacterial Type Strains, Phase II (KMG-II): from individual species to whole genera.</title>
        <authorList>
            <person name="Goeker M."/>
        </authorList>
    </citation>
    <scope>NUCLEOTIDE SEQUENCE [LARGE SCALE GENOMIC DNA]</scope>
    <source>
        <strain evidence="6 7">DSM 27267</strain>
    </source>
</reference>
<evidence type="ECO:0000313" key="6">
    <source>
        <dbReference type="EMBL" id="PSK83754.1"/>
    </source>
</evidence>
<comment type="caution">
    <text evidence="6">The sequence shown here is derived from an EMBL/GenBank/DDBJ whole genome shotgun (WGS) entry which is preliminary data.</text>
</comment>
<evidence type="ECO:0000256" key="1">
    <source>
        <dbReference type="ARBA" id="ARBA00008138"/>
    </source>
</evidence>
<organism evidence="6 7">
    <name type="scientific">Prolixibacter denitrificans</name>
    <dbReference type="NCBI Taxonomy" id="1541063"/>
    <lineage>
        <taxon>Bacteria</taxon>
        <taxon>Pseudomonadati</taxon>
        <taxon>Bacteroidota</taxon>
        <taxon>Bacteroidia</taxon>
        <taxon>Marinilabiliales</taxon>
        <taxon>Prolixibacteraceae</taxon>
        <taxon>Prolixibacter</taxon>
    </lineage>
</organism>
<accession>A0A2P8CFM3</accession>
<evidence type="ECO:0000256" key="2">
    <source>
        <dbReference type="ARBA" id="ARBA00022603"/>
    </source>
</evidence>
<sequence>MKSNQINTDAASKTGDQPTLTVAIEQSFPKSERVINDELAPLLFTGLNRFWIRLSKLPFIRNGFVKLTEKYMTGGWSSFLVRKRYIDERLVETIQKQNIKSIVNLGAGFDTRLFRLPEVQNMKSWEVDQPENIKAKRSAIERALGSFPVHVQQVSINFIEQDITSKLKENGYQPEEKTFFIWEAVSQYVDESSIQKMFEFFSHAPTGSYLAFTYVPIDFIKGENLYGQEFLFKKTVKGNIWHFGFDPKEIGPQLDKYGWNLIEDLGYEELNNRYVKPTGRKLGVMEVERVVFAEKMK</sequence>
<reference evidence="5 8" key="2">
    <citation type="submission" date="2019-10" db="EMBL/GenBank/DDBJ databases">
        <title>Prolixibacter strains distinguished by the presence of nitrate reductase genes were adept at nitrate-dependent anaerobic corrosion of metallic iron and carbon steel.</title>
        <authorList>
            <person name="Iino T."/>
            <person name="Shono N."/>
            <person name="Ito K."/>
            <person name="Nakamura R."/>
            <person name="Sueoka K."/>
            <person name="Harayama S."/>
            <person name="Ohkuma M."/>
        </authorList>
    </citation>
    <scope>NUCLEOTIDE SEQUENCE [LARGE SCALE GENOMIC DNA]</scope>
    <source>
        <strain evidence="5 8">MIC1-1</strain>
    </source>
</reference>
<keyword evidence="4" id="KW-0949">S-adenosyl-L-methionine</keyword>
<dbReference type="Proteomes" id="UP000396862">
    <property type="component" value="Unassembled WGS sequence"/>
</dbReference>
<dbReference type="InterPro" id="IPR007213">
    <property type="entry name" value="Ppm1/Ppm2/Tcmp"/>
</dbReference>
<dbReference type="GO" id="GO:0008168">
    <property type="term" value="F:methyltransferase activity"/>
    <property type="evidence" value="ECO:0007669"/>
    <property type="project" value="UniProtKB-UniRule"/>
</dbReference>
<comment type="function">
    <text evidence="4">Exhibits S-adenosyl-L-methionine-dependent methyltransferase activity.</text>
</comment>
<evidence type="ECO:0000313" key="5">
    <source>
        <dbReference type="EMBL" id="GET23298.1"/>
    </source>
</evidence>
<dbReference type="Pfam" id="PF04072">
    <property type="entry name" value="LCM"/>
    <property type="match status" value="1"/>
</dbReference>
<dbReference type="EMBL" id="PYGC01000003">
    <property type="protein sequence ID" value="PSK83754.1"/>
    <property type="molecule type" value="Genomic_DNA"/>
</dbReference>
<keyword evidence="8" id="KW-1185">Reference proteome</keyword>
<dbReference type="EC" id="2.1.1.-" evidence="4"/>
<dbReference type="Gene3D" id="3.40.50.150">
    <property type="entry name" value="Vaccinia Virus protein VP39"/>
    <property type="match status" value="1"/>
</dbReference>
<evidence type="ECO:0000313" key="7">
    <source>
        <dbReference type="Proteomes" id="UP000240621"/>
    </source>
</evidence>
<dbReference type="NCBIfam" id="TIGR00027">
    <property type="entry name" value="mthyl_TIGR00027"/>
    <property type="match status" value="1"/>
</dbReference>
<dbReference type="AlphaFoldDB" id="A0A2P8CFM3"/>
<dbReference type="InterPro" id="IPR029063">
    <property type="entry name" value="SAM-dependent_MTases_sf"/>
</dbReference>
<dbReference type="GO" id="GO:0032259">
    <property type="term" value="P:methylation"/>
    <property type="evidence" value="ECO:0007669"/>
    <property type="project" value="UniProtKB-KW"/>
</dbReference>